<protein>
    <submittedName>
        <fullName evidence="2">Uncharacterized protein</fullName>
    </submittedName>
</protein>
<evidence type="ECO:0000313" key="2">
    <source>
        <dbReference type="EMBL" id="OJT13817.1"/>
    </source>
</evidence>
<proteinExistence type="predicted"/>
<accession>A0A1M2W1T6</accession>
<keyword evidence="3" id="KW-1185">Reference proteome</keyword>
<reference evidence="2 3" key="1">
    <citation type="submission" date="2016-10" db="EMBL/GenBank/DDBJ databases">
        <title>Genome sequence of the basidiomycete white-rot fungus Trametes pubescens.</title>
        <authorList>
            <person name="Makela M.R."/>
            <person name="Granchi Z."/>
            <person name="Peng M."/>
            <person name="De Vries R.P."/>
            <person name="Grigoriev I."/>
            <person name="Riley R."/>
            <person name="Hilden K."/>
        </authorList>
    </citation>
    <scope>NUCLEOTIDE SEQUENCE [LARGE SCALE GENOMIC DNA]</scope>
    <source>
        <strain evidence="2 3">FBCC735</strain>
    </source>
</reference>
<name>A0A1M2W1T6_TRAPU</name>
<evidence type="ECO:0000313" key="3">
    <source>
        <dbReference type="Proteomes" id="UP000184267"/>
    </source>
</evidence>
<comment type="caution">
    <text evidence="2">The sequence shown here is derived from an EMBL/GenBank/DDBJ whole genome shotgun (WGS) entry which is preliminary data.</text>
</comment>
<dbReference type="Proteomes" id="UP000184267">
    <property type="component" value="Unassembled WGS sequence"/>
</dbReference>
<dbReference type="EMBL" id="MNAD01000360">
    <property type="protein sequence ID" value="OJT13817.1"/>
    <property type="molecule type" value="Genomic_DNA"/>
</dbReference>
<dbReference type="AlphaFoldDB" id="A0A1M2W1T6"/>
<evidence type="ECO:0000256" key="1">
    <source>
        <dbReference type="SAM" id="MobiDB-lite"/>
    </source>
</evidence>
<feature type="region of interest" description="Disordered" evidence="1">
    <location>
        <begin position="195"/>
        <end position="254"/>
    </location>
</feature>
<sequence>MLAHFDFASTAPIPALQYPLTGPHSHHSIYAGGIDLVIPSAQTLAHSATSTFTDGYGHALLPTASNDKIKLTTICLCVNGHVHCISNSPGHGHRPGVCLAHVFNFCPREQWHALVPTTSDDLENGICWKDVDGQLLCAPIYGHGLDMCPAPAFTLPSVPGRRAQARRSLFNITHTADLDVHAYARELPHSADTVASTAAGPLTPPMEETEKFEPDEDKDSAGVECSLSGFAADESDDQTSLGPPSPMDASLEGEKGAGKAQYWLEMDSMLEVVYSSLGPYVRSLLKLLY</sequence>
<gene>
    <name evidence="2" type="ORF">TRAPUB_9664</name>
</gene>
<organism evidence="2 3">
    <name type="scientific">Trametes pubescens</name>
    <name type="common">White-rot fungus</name>
    <dbReference type="NCBI Taxonomy" id="154538"/>
    <lineage>
        <taxon>Eukaryota</taxon>
        <taxon>Fungi</taxon>
        <taxon>Dikarya</taxon>
        <taxon>Basidiomycota</taxon>
        <taxon>Agaricomycotina</taxon>
        <taxon>Agaricomycetes</taxon>
        <taxon>Polyporales</taxon>
        <taxon>Polyporaceae</taxon>
        <taxon>Trametes</taxon>
    </lineage>
</organism>